<evidence type="ECO:0000313" key="3">
    <source>
        <dbReference type="Proteomes" id="UP000657574"/>
    </source>
</evidence>
<dbReference type="Proteomes" id="UP000657574">
    <property type="component" value="Unassembled WGS sequence"/>
</dbReference>
<gene>
    <name evidence="2" type="ORF">GCM10010121_078400</name>
</gene>
<accession>A0A917LB68</accession>
<dbReference type="AlphaFoldDB" id="A0A917LB68"/>
<evidence type="ECO:0000313" key="2">
    <source>
        <dbReference type="EMBL" id="GGJ56134.1"/>
    </source>
</evidence>
<dbReference type="EMBL" id="BMQA01000050">
    <property type="protein sequence ID" value="GGJ56134.1"/>
    <property type="molecule type" value="Genomic_DNA"/>
</dbReference>
<name>A0A917LB68_9ACTN</name>
<evidence type="ECO:0000256" key="1">
    <source>
        <dbReference type="SAM" id="MobiDB-lite"/>
    </source>
</evidence>
<proteinExistence type="predicted"/>
<sequence length="281" mass="30835">MRRVMFPVVGREKTFKALAAEAAANEAHYKARVRTVLRSSYSAHRRRMLAPLLKALGLKCNNTAYRLVMDAVDLLKRYPEQPLGEGAFFDPAETVPLEGVVPDQWRATVVDDKGRVERIPDESCTLVSLRDALRRRGIWLVGADRWRNPDDDLPTDYEDVHYAALGQPQDAGDQGRLRASLDRFDRALAEGTTGGVAIVKRHGGPWIRVSPRGMQEEPESLVAITGQAICGPVSGTSDRSHRSLTMVSPPTGVARTGRRQSGGAVERVPVQADATGSDLRC</sequence>
<protein>
    <submittedName>
        <fullName evidence="2">Uncharacterized protein</fullName>
    </submittedName>
</protein>
<reference evidence="2" key="2">
    <citation type="submission" date="2020-09" db="EMBL/GenBank/DDBJ databases">
        <authorList>
            <person name="Sun Q."/>
            <person name="Ohkuma M."/>
        </authorList>
    </citation>
    <scope>NUCLEOTIDE SEQUENCE</scope>
    <source>
        <strain evidence="2">JCM 3086</strain>
    </source>
</reference>
<keyword evidence="3" id="KW-1185">Reference proteome</keyword>
<reference evidence="2" key="1">
    <citation type="journal article" date="2014" name="Int. J. Syst. Evol. Microbiol.">
        <title>Complete genome sequence of Corynebacterium casei LMG S-19264T (=DSM 44701T), isolated from a smear-ripened cheese.</title>
        <authorList>
            <consortium name="US DOE Joint Genome Institute (JGI-PGF)"/>
            <person name="Walter F."/>
            <person name="Albersmeier A."/>
            <person name="Kalinowski J."/>
            <person name="Ruckert C."/>
        </authorList>
    </citation>
    <scope>NUCLEOTIDE SEQUENCE</scope>
    <source>
        <strain evidence="2">JCM 3086</strain>
    </source>
</reference>
<organism evidence="2 3">
    <name type="scientific">Streptomyces brasiliensis</name>
    <dbReference type="NCBI Taxonomy" id="1954"/>
    <lineage>
        <taxon>Bacteria</taxon>
        <taxon>Bacillati</taxon>
        <taxon>Actinomycetota</taxon>
        <taxon>Actinomycetes</taxon>
        <taxon>Kitasatosporales</taxon>
        <taxon>Streptomycetaceae</taxon>
        <taxon>Streptomyces</taxon>
    </lineage>
</organism>
<comment type="caution">
    <text evidence="2">The sequence shown here is derived from an EMBL/GenBank/DDBJ whole genome shotgun (WGS) entry which is preliminary data.</text>
</comment>
<feature type="region of interest" description="Disordered" evidence="1">
    <location>
        <begin position="234"/>
        <end position="281"/>
    </location>
</feature>